<name>A0A2P2P9C7_RHIMU</name>
<protein>
    <submittedName>
        <fullName evidence="1">Uncharacterized protein</fullName>
    </submittedName>
</protein>
<proteinExistence type="predicted"/>
<reference evidence="1" key="1">
    <citation type="submission" date="2018-02" db="EMBL/GenBank/DDBJ databases">
        <title>Rhizophora mucronata_Transcriptome.</title>
        <authorList>
            <person name="Meera S.P."/>
            <person name="Sreeshan A."/>
            <person name="Augustine A."/>
        </authorList>
    </citation>
    <scope>NUCLEOTIDE SEQUENCE</scope>
    <source>
        <tissue evidence="1">Leaf</tissue>
    </source>
</reference>
<dbReference type="AlphaFoldDB" id="A0A2P2P9C7"/>
<sequence>MEILESLLTIDAVGSVRIIELHK</sequence>
<evidence type="ECO:0000313" key="1">
    <source>
        <dbReference type="EMBL" id="MBX51221.1"/>
    </source>
</evidence>
<organism evidence="1">
    <name type="scientific">Rhizophora mucronata</name>
    <name type="common">Asiatic mangrove</name>
    <dbReference type="NCBI Taxonomy" id="61149"/>
    <lineage>
        <taxon>Eukaryota</taxon>
        <taxon>Viridiplantae</taxon>
        <taxon>Streptophyta</taxon>
        <taxon>Embryophyta</taxon>
        <taxon>Tracheophyta</taxon>
        <taxon>Spermatophyta</taxon>
        <taxon>Magnoliopsida</taxon>
        <taxon>eudicotyledons</taxon>
        <taxon>Gunneridae</taxon>
        <taxon>Pentapetalae</taxon>
        <taxon>rosids</taxon>
        <taxon>fabids</taxon>
        <taxon>Malpighiales</taxon>
        <taxon>Rhizophoraceae</taxon>
        <taxon>Rhizophora</taxon>
    </lineage>
</organism>
<dbReference type="EMBL" id="GGEC01070737">
    <property type="protein sequence ID" value="MBX51221.1"/>
    <property type="molecule type" value="Transcribed_RNA"/>
</dbReference>
<accession>A0A2P2P9C7</accession>